<sequence>MQAARKRAHALKAHVPKAVAARYDAASKALVVQLEGGVYVGFPTTALQGLEHAKAQAMRLIEISPSGYGIHVPALDADFYLPALLEGIFGTREFMAERGRKGGRAVSSAKKTAAQANGKLGGRPRKVTSEVHVA</sequence>
<name>A0ABS8JEE7_9GAMM</name>
<dbReference type="EMBL" id="JAJGAK010000001">
    <property type="protein sequence ID" value="MCC8361985.1"/>
    <property type="molecule type" value="Genomic_DNA"/>
</dbReference>
<feature type="region of interest" description="Disordered" evidence="1">
    <location>
        <begin position="100"/>
        <end position="134"/>
    </location>
</feature>
<dbReference type="RefSeq" id="WP_230525624.1">
    <property type="nucleotide sequence ID" value="NZ_JAJGAK010000001.1"/>
</dbReference>
<dbReference type="Gene3D" id="3.30.2020.40">
    <property type="entry name" value="Uncharacterised protein PF10387, DUF2442"/>
    <property type="match status" value="1"/>
</dbReference>
<reference evidence="2" key="1">
    <citation type="submission" date="2021-10" db="EMBL/GenBank/DDBJ databases">
        <authorList>
            <person name="Lyu M."/>
            <person name="Wang X."/>
            <person name="Meng X."/>
            <person name="Xu K."/>
        </authorList>
    </citation>
    <scope>NUCLEOTIDE SEQUENCE</scope>
    <source>
        <strain evidence="2">A6</strain>
    </source>
</reference>
<accession>A0ABS8JEE7</accession>
<evidence type="ECO:0000256" key="1">
    <source>
        <dbReference type="SAM" id="MobiDB-lite"/>
    </source>
</evidence>
<keyword evidence="3" id="KW-1185">Reference proteome</keyword>
<comment type="caution">
    <text evidence="2">The sequence shown here is derived from an EMBL/GenBank/DDBJ whole genome shotgun (WGS) entry which is preliminary data.</text>
</comment>
<protein>
    <submittedName>
        <fullName evidence="2">DUF2442 domain-containing protein</fullName>
    </submittedName>
</protein>
<dbReference type="InterPro" id="IPR018841">
    <property type="entry name" value="DUF2442"/>
</dbReference>
<dbReference type="Proteomes" id="UP001165293">
    <property type="component" value="Unassembled WGS sequence"/>
</dbReference>
<dbReference type="Pfam" id="PF10387">
    <property type="entry name" value="DUF2442"/>
    <property type="match status" value="1"/>
</dbReference>
<proteinExistence type="predicted"/>
<evidence type="ECO:0000313" key="3">
    <source>
        <dbReference type="Proteomes" id="UP001165293"/>
    </source>
</evidence>
<organism evidence="2 3">
    <name type="scientific">Noviluteimonas lactosilytica</name>
    <dbReference type="NCBI Taxonomy" id="2888523"/>
    <lineage>
        <taxon>Bacteria</taxon>
        <taxon>Pseudomonadati</taxon>
        <taxon>Pseudomonadota</taxon>
        <taxon>Gammaproteobacteria</taxon>
        <taxon>Lysobacterales</taxon>
        <taxon>Lysobacteraceae</taxon>
        <taxon>Noviluteimonas</taxon>
    </lineage>
</organism>
<gene>
    <name evidence="2" type="ORF">LK996_02650</name>
</gene>
<evidence type="ECO:0000313" key="2">
    <source>
        <dbReference type="EMBL" id="MCC8361985.1"/>
    </source>
</evidence>